<dbReference type="AlphaFoldDB" id="A0A316IK02"/>
<accession>A0A316IK02</accession>
<evidence type="ECO:0000313" key="3">
    <source>
        <dbReference type="Proteomes" id="UP000246005"/>
    </source>
</evidence>
<dbReference type="EMBL" id="QGHB01000001">
    <property type="protein sequence ID" value="PWK90658.1"/>
    <property type="molecule type" value="Genomic_DNA"/>
</dbReference>
<organism evidence="2 3">
    <name type="scientific">Lentzea atacamensis</name>
    <dbReference type="NCBI Taxonomy" id="531938"/>
    <lineage>
        <taxon>Bacteria</taxon>
        <taxon>Bacillati</taxon>
        <taxon>Actinomycetota</taxon>
        <taxon>Actinomycetes</taxon>
        <taxon>Pseudonocardiales</taxon>
        <taxon>Pseudonocardiaceae</taxon>
        <taxon>Lentzea</taxon>
    </lineage>
</organism>
<sequence length="225" mass="24574">MKKTVLALALLMTACSTAPHPRPLSIPEAERLALVRFSNYTTGVSTFTASVPSPGGKLVLDGRVDFVNHLGYAGMRTDGRDDEFSKGLVQWNLGRMAFGTTPSTKPVDPVPAIDWQVRELRERGSELDGALRLLVNLGSDRPENAQLLLQSSARWLRSDKIGDTAVDVFEGPKQKNAADARLRYWLDADGKLRRLEAKLGNQQELAVFDFTGSGEPVKVIPSLAS</sequence>
<dbReference type="Proteomes" id="UP000246005">
    <property type="component" value="Unassembled WGS sequence"/>
</dbReference>
<evidence type="ECO:0000313" key="2">
    <source>
        <dbReference type="EMBL" id="PWK90658.1"/>
    </source>
</evidence>
<name>A0A316IK02_9PSEU</name>
<reference evidence="2 3" key="1">
    <citation type="submission" date="2018-05" db="EMBL/GenBank/DDBJ databases">
        <title>Genomic Encyclopedia of Type Strains, Phase IV (KMG-IV): sequencing the most valuable type-strain genomes for metagenomic binning, comparative biology and taxonomic classification.</title>
        <authorList>
            <person name="Goeker M."/>
        </authorList>
    </citation>
    <scope>NUCLEOTIDE SEQUENCE [LARGE SCALE GENOMIC DNA]</scope>
    <source>
        <strain evidence="2 3">DSM 45480</strain>
    </source>
</reference>
<evidence type="ECO:0000256" key="1">
    <source>
        <dbReference type="SAM" id="SignalP"/>
    </source>
</evidence>
<comment type="caution">
    <text evidence="2">The sequence shown here is derived from an EMBL/GenBank/DDBJ whole genome shotgun (WGS) entry which is preliminary data.</text>
</comment>
<keyword evidence="1" id="KW-0732">Signal</keyword>
<proteinExistence type="predicted"/>
<feature type="chain" id="PRO_5039698074" description="LppX_LprAFG lipoprotein" evidence="1">
    <location>
        <begin position="19"/>
        <end position="225"/>
    </location>
</feature>
<protein>
    <recommendedName>
        <fullName evidence="4">LppX_LprAFG lipoprotein</fullName>
    </recommendedName>
</protein>
<feature type="signal peptide" evidence="1">
    <location>
        <begin position="1"/>
        <end position="18"/>
    </location>
</feature>
<dbReference type="PROSITE" id="PS51257">
    <property type="entry name" value="PROKAR_LIPOPROTEIN"/>
    <property type="match status" value="1"/>
</dbReference>
<dbReference type="RefSeq" id="WP_109630008.1">
    <property type="nucleotide sequence ID" value="NZ_QGHB01000001.1"/>
</dbReference>
<evidence type="ECO:0008006" key="4">
    <source>
        <dbReference type="Google" id="ProtNLM"/>
    </source>
</evidence>
<gene>
    <name evidence="2" type="ORF">C8D88_101676</name>
</gene>